<gene>
    <name evidence="1" type="ORF">BDY19DRAFT_424415</name>
</gene>
<accession>A0ACB8UI66</accession>
<name>A0ACB8UI66_9APHY</name>
<dbReference type="EMBL" id="MU274902">
    <property type="protein sequence ID" value="KAI0093400.1"/>
    <property type="molecule type" value="Genomic_DNA"/>
</dbReference>
<protein>
    <submittedName>
        <fullName evidence="1">Fungal hydrophobin-domain-containing protein</fullName>
    </submittedName>
</protein>
<sequence>MHNRILASVLCVMYAFFVLAAATPTKLFEIRGGTLPTTSATTTTTITVSAPAATVTSASQCGGTASLQCCEQAVAANSILGRALFGLLGLVVTELDILLGLNCNPIGAVSVGSGDDCSATPVCCENNSVNVPISIGCVVITL</sequence>
<dbReference type="Proteomes" id="UP001055072">
    <property type="component" value="Unassembled WGS sequence"/>
</dbReference>
<proteinExistence type="predicted"/>
<evidence type="ECO:0000313" key="1">
    <source>
        <dbReference type="EMBL" id="KAI0093400.1"/>
    </source>
</evidence>
<keyword evidence="2" id="KW-1185">Reference proteome</keyword>
<evidence type="ECO:0000313" key="2">
    <source>
        <dbReference type="Proteomes" id="UP001055072"/>
    </source>
</evidence>
<comment type="caution">
    <text evidence="1">The sequence shown here is derived from an EMBL/GenBank/DDBJ whole genome shotgun (WGS) entry which is preliminary data.</text>
</comment>
<organism evidence="1 2">
    <name type="scientific">Irpex rosettiformis</name>
    <dbReference type="NCBI Taxonomy" id="378272"/>
    <lineage>
        <taxon>Eukaryota</taxon>
        <taxon>Fungi</taxon>
        <taxon>Dikarya</taxon>
        <taxon>Basidiomycota</taxon>
        <taxon>Agaricomycotina</taxon>
        <taxon>Agaricomycetes</taxon>
        <taxon>Polyporales</taxon>
        <taxon>Irpicaceae</taxon>
        <taxon>Irpex</taxon>
    </lineage>
</organism>
<reference evidence="1" key="1">
    <citation type="journal article" date="2021" name="Environ. Microbiol.">
        <title>Gene family expansions and transcriptome signatures uncover fungal adaptations to wood decay.</title>
        <authorList>
            <person name="Hage H."/>
            <person name="Miyauchi S."/>
            <person name="Viragh M."/>
            <person name="Drula E."/>
            <person name="Min B."/>
            <person name="Chaduli D."/>
            <person name="Navarro D."/>
            <person name="Favel A."/>
            <person name="Norest M."/>
            <person name="Lesage-Meessen L."/>
            <person name="Balint B."/>
            <person name="Merenyi Z."/>
            <person name="de Eugenio L."/>
            <person name="Morin E."/>
            <person name="Martinez A.T."/>
            <person name="Baldrian P."/>
            <person name="Stursova M."/>
            <person name="Martinez M.J."/>
            <person name="Novotny C."/>
            <person name="Magnuson J.K."/>
            <person name="Spatafora J.W."/>
            <person name="Maurice S."/>
            <person name="Pangilinan J."/>
            <person name="Andreopoulos W."/>
            <person name="LaButti K."/>
            <person name="Hundley H."/>
            <person name="Na H."/>
            <person name="Kuo A."/>
            <person name="Barry K."/>
            <person name="Lipzen A."/>
            <person name="Henrissat B."/>
            <person name="Riley R."/>
            <person name="Ahrendt S."/>
            <person name="Nagy L.G."/>
            <person name="Grigoriev I.V."/>
            <person name="Martin F."/>
            <person name="Rosso M.N."/>
        </authorList>
    </citation>
    <scope>NUCLEOTIDE SEQUENCE</scope>
    <source>
        <strain evidence="1">CBS 384.51</strain>
    </source>
</reference>